<gene>
    <name evidence="3" type="ORF">ELE36_04265</name>
</gene>
<dbReference type="EMBL" id="CP035704">
    <property type="protein sequence ID" value="QBB69653.1"/>
    <property type="molecule type" value="Genomic_DNA"/>
</dbReference>
<dbReference type="AlphaFoldDB" id="A0A411HGP1"/>
<dbReference type="KEGG" id="xbc:ELE36_04265"/>
<dbReference type="InterPro" id="IPR036065">
    <property type="entry name" value="BolA-like_sf"/>
</dbReference>
<dbReference type="PANTHER" id="PTHR46229:SF2">
    <property type="entry name" value="BOLA-LIKE PROTEIN 1"/>
    <property type="match status" value="1"/>
</dbReference>
<dbReference type="Gene3D" id="3.30.300.90">
    <property type="entry name" value="BolA-like"/>
    <property type="match status" value="1"/>
</dbReference>
<dbReference type="Proteomes" id="UP000291562">
    <property type="component" value="Chromosome"/>
</dbReference>
<protein>
    <submittedName>
        <fullName evidence="3">BolA/IbaG family iron-sulfur metabolism protein</fullName>
    </submittedName>
</protein>
<evidence type="ECO:0000256" key="1">
    <source>
        <dbReference type="ARBA" id="ARBA00005578"/>
    </source>
</evidence>
<sequence>MDTQTIHHLIQQGLPDATIDVHGADGVHFEAQVISAAFEGKMPLARHRMVYATLGELMGGAIHALALKTLTPAELQAQNK</sequence>
<dbReference type="SUPFAM" id="SSF82657">
    <property type="entry name" value="BolA-like"/>
    <property type="match status" value="1"/>
</dbReference>
<evidence type="ECO:0000256" key="2">
    <source>
        <dbReference type="RuleBase" id="RU003860"/>
    </source>
</evidence>
<keyword evidence="4" id="KW-1185">Reference proteome</keyword>
<comment type="similarity">
    <text evidence="1 2">Belongs to the BolA/IbaG family.</text>
</comment>
<dbReference type="GO" id="GO:0005829">
    <property type="term" value="C:cytosol"/>
    <property type="evidence" value="ECO:0007669"/>
    <property type="project" value="TreeGrafter"/>
</dbReference>
<dbReference type="InterPro" id="IPR002634">
    <property type="entry name" value="BolA"/>
</dbReference>
<dbReference type="OrthoDB" id="9801469at2"/>
<accession>A0A411HGP1</accession>
<dbReference type="RefSeq" id="WP_129831911.1">
    <property type="nucleotide sequence ID" value="NZ_CP035704.1"/>
</dbReference>
<organism evidence="3 4">
    <name type="scientific">Pseudolysobacter antarcticus</name>
    <dbReference type="NCBI Taxonomy" id="2511995"/>
    <lineage>
        <taxon>Bacteria</taxon>
        <taxon>Pseudomonadati</taxon>
        <taxon>Pseudomonadota</taxon>
        <taxon>Gammaproteobacteria</taxon>
        <taxon>Lysobacterales</taxon>
        <taxon>Rhodanobacteraceae</taxon>
        <taxon>Pseudolysobacter</taxon>
    </lineage>
</organism>
<reference evidence="3 4" key="1">
    <citation type="submission" date="2019-01" db="EMBL/GenBank/DDBJ databases">
        <title>Pseudolysobacter antarctica gen. nov., sp. nov., isolated from Fildes Peninsula, Antarctica.</title>
        <authorList>
            <person name="Wei Z."/>
            <person name="Peng F."/>
        </authorList>
    </citation>
    <scope>NUCLEOTIDE SEQUENCE [LARGE SCALE GENOMIC DNA]</scope>
    <source>
        <strain evidence="3 4">AQ6-296</strain>
    </source>
</reference>
<dbReference type="InterPro" id="IPR050961">
    <property type="entry name" value="BolA/IbaG_stress_morph_reg"/>
</dbReference>
<dbReference type="PIRSF" id="PIRSF003113">
    <property type="entry name" value="BolA"/>
    <property type="match status" value="1"/>
</dbReference>
<dbReference type="GO" id="GO:0006351">
    <property type="term" value="P:DNA-templated transcription"/>
    <property type="evidence" value="ECO:0007669"/>
    <property type="project" value="TreeGrafter"/>
</dbReference>
<name>A0A411HGP1_9GAMM</name>
<proteinExistence type="inferred from homology"/>
<dbReference type="PANTHER" id="PTHR46229">
    <property type="entry name" value="BOLA TRANSCRIPTION REGULATOR"/>
    <property type="match status" value="1"/>
</dbReference>
<dbReference type="Pfam" id="PF01722">
    <property type="entry name" value="BolA"/>
    <property type="match status" value="1"/>
</dbReference>
<evidence type="ECO:0000313" key="4">
    <source>
        <dbReference type="Proteomes" id="UP000291562"/>
    </source>
</evidence>
<evidence type="ECO:0000313" key="3">
    <source>
        <dbReference type="EMBL" id="QBB69653.1"/>
    </source>
</evidence>